<dbReference type="InterPro" id="IPR002110">
    <property type="entry name" value="Ankyrin_rpt"/>
</dbReference>
<dbReference type="InterPro" id="IPR036770">
    <property type="entry name" value="Ankyrin_rpt-contain_sf"/>
</dbReference>
<dbReference type="RefSeq" id="XP_005102364.1">
    <property type="nucleotide sequence ID" value="XM_005102307.3"/>
</dbReference>
<feature type="repeat" description="ANK" evidence="3">
    <location>
        <begin position="137"/>
        <end position="161"/>
    </location>
</feature>
<dbReference type="PRINTS" id="PR01415">
    <property type="entry name" value="ANKYRIN"/>
</dbReference>
<name>A0ABM0JVA8_APLCA</name>
<keyword evidence="1" id="KW-0677">Repeat</keyword>
<dbReference type="GeneID" id="101846593"/>
<reference evidence="5" key="1">
    <citation type="submission" date="2025-08" db="UniProtKB">
        <authorList>
            <consortium name="RefSeq"/>
        </authorList>
    </citation>
    <scope>IDENTIFICATION</scope>
</reference>
<feature type="repeat" description="ANK" evidence="3">
    <location>
        <begin position="71"/>
        <end position="103"/>
    </location>
</feature>
<accession>A0ABM0JVA8</accession>
<evidence type="ECO:0000256" key="3">
    <source>
        <dbReference type="PROSITE-ProRule" id="PRU00023"/>
    </source>
</evidence>
<gene>
    <name evidence="5" type="primary">LOC101846593</name>
</gene>
<proteinExistence type="predicted"/>
<feature type="repeat" description="ANK" evidence="3">
    <location>
        <begin position="306"/>
        <end position="339"/>
    </location>
</feature>
<sequence>MHKNKLTRAVMDGDVASVTSQLTSLGSMEDASRRQKTFLHALGCAASSGLVEITRVLVNFDPEWARRKRTRDTPIFLLAAIRGHLEVVQVLVESGADLAVMGAGGNTALHEASRLGHLEIVRYLISNGAKVNVKNKDGHTSLMLAAQSGHAEVVRVLLEEGEACVHVLTKTEATALEFVPNDRADIVKLLCQHGVDVNHRDKEKETALTSSLKRRGKMSLELLNCLLLYGADVNIPDRHEQSPLLLAVSCNEEDEIISRLIDAGADPNAANRRGTTPLIQAVWRDRNRVIRLLAEAGANMDACDREGNSAVMIALSRRMDVEIVYLLIELGVDVNTRNHENETALKMAFSLFGMSWFDPALALLQAGAKPPLEDSETGTWMLRRAVRQRETDLCLSLIDSGMKYTQTVHEIVVYSLSDVVERMLCNGGVWPTLKVLEYVPEVYGMINRLPKILRSTPLSPLLAAFVFKNARLVQAFLSISFLNAFDLSWSPPLWSALMAELQRSSDDACVDLALTLRYQPWSLRTLCFANISTWIGFENNRADKLSRTGLPVSLQRSFMFESRLKISELPHSSA</sequence>
<evidence type="ECO:0000313" key="4">
    <source>
        <dbReference type="Proteomes" id="UP000694888"/>
    </source>
</evidence>
<dbReference type="PROSITE" id="PS50297">
    <property type="entry name" value="ANK_REP_REGION"/>
    <property type="match status" value="4"/>
</dbReference>
<dbReference type="Proteomes" id="UP000694888">
    <property type="component" value="Unplaced"/>
</dbReference>
<dbReference type="PANTHER" id="PTHR24173:SF74">
    <property type="entry name" value="ANKYRIN REPEAT DOMAIN-CONTAINING PROTEIN 16"/>
    <property type="match status" value="1"/>
</dbReference>
<dbReference type="PANTHER" id="PTHR24173">
    <property type="entry name" value="ANKYRIN REPEAT CONTAINING"/>
    <property type="match status" value="1"/>
</dbReference>
<feature type="repeat" description="ANK" evidence="3">
    <location>
        <begin position="239"/>
        <end position="272"/>
    </location>
</feature>
<feature type="repeat" description="ANK" evidence="3">
    <location>
        <begin position="104"/>
        <end position="136"/>
    </location>
</feature>
<dbReference type="Pfam" id="PF12796">
    <property type="entry name" value="Ank_2"/>
    <property type="match status" value="2"/>
</dbReference>
<organism evidence="4 5">
    <name type="scientific">Aplysia californica</name>
    <name type="common">California sea hare</name>
    <dbReference type="NCBI Taxonomy" id="6500"/>
    <lineage>
        <taxon>Eukaryota</taxon>
        <taxon>Metazoa</taxon>
        <taxon>Spiralia</taxon>
        <taxon>Lophotrochozoa</taxon>
        <taxon>Mollusca</taxon>
        <taxon>Gastropoda</taxon>
        <taxon>Heterobranchia</taxon>
        <taxon>Euthyneura</taxon>
        <taxon>Tectipleura</taxon>
        <taxon>Aplysiida</taxon>
        <taxon>Aplysioidea</taxon>
        <taxon>Aplysiidae</taxon>
        <taxon>Aplysia</taxon>
    </lineage>
</organism>
<dbReference type="Pfam" id="PF00023">
    <property type="entry name" value="Ank"/>
    <property type="match status" value="3"/>
</dbReference>
<dbReference type="SMART" id="SM00248">
    <property type="entry name" value="ANK"/>
    <property type="match status" value="8"/>
</dbReference>
<keyword evidence="2 3" id="KW-0040">ANK repeat</keyword>
<feature type="repeat" description="ANK" evidence="3">
    <location>
        <begin position="273"/>
        <end position="305"/>
    </location>
</feature>
<evidence type="ECO:0000256" key="1">
    <source>
        <dbReference type="ARBA" id="ARBA00022737"/>
    </source>
</evidence>
<keyword evidence="4" id="KW-1185">Reference proteome</keyword>
<protein>
    <submittedName>
        <fullName evidence="5">Ankyrin repeat domain-containing protein 17</fullName>
    </submittedName>
</protein>
<dbReference type="PROSITE" id="PS50088">
    <property type="entry name" value="ANK_REPEAT"/>
    <property type="match status" value="6"/>
</dbReference>
<evidence type="ECO:0000256" key="2">
    <source>
        <dbReference type="ARBA" id="ARBA00023043"/>
    </source>
</evidence>
<dbReference type="SUPFAM" id="SSF48403">
    <property type="entry name" value="Ankyrin repeat"/>
    <property type="match status" value="1"/>
</dbReference>
<evidence type="ECO:0000313" key="5">
    <source>
        <dbReference type="RefSeq" id="XP_005102364.1"/>
    </source>
</evidence>
<dbReference type="Gene3D" id="1.25.40.20">
    <property type="entry name" value="Ankyrin repeat-containing domain"/>
    <property type="match status" value="3"/>
</dbReference>